<name>F0XBD2_GROCL</name>
<evidence type="ECO:0000256" key="1">
    <source>
        <dbReference type="SAM" id="MobiDB-lite"/>
    </source>
</evidence>
<dbReference type="Proteomes" id="UP000007796">
    <property type="component" value="Unassembled WGS sequence"/>
</dbReference>
<dbReference type="eggNOG" id="ENOG502S9YF">
    <property type="taxonomic scope" value="Eukaryota"/>
</dbReference>
<evidence type="ECO:0000313" key="3">
    <source>
        <dbReference type="Proteomes" id="UP000007796"/>
    </source>
</evidence>
<dbReference type="RefSeq" id="XP_014174504.1">
    <property type="nucleotide sequence ID" value="XM_014319029.1"/>
</dbReference>
<sequence length="457" mass="52379">MNKDAAETCMFFVDDSNIWIEAQKFAAVRDNHVPGLSDSDRDPRLRIDVGKLIRVILNGRSQGPSYLYGSRPPPNDSVWNVFKKSQFLTKIYDRSNGKEKEVDTAMSVDMSSEATEISVMAKFDCISRSKKAQTTFIAITGDRDMIPPVKKVLAYNIHVELWAWSSGISKDYYRLQAENEKLLTVKHLDWIFDNISFTNFRSTRQKNSESFKSVVLCNIIMLDGDDVESCVCEKLITLGRLFYTTQSETKTEMFVEFPMVTNMDIVVQEVRKLFKDQFMVMSWPEYSSRFQLDVPVTKTSNMYSPLDDITCSGALGVKSREKETTGTTVPDQSKDRLGEDEGRQDANNTDDSTGWTTVERSDTKSYYRRILRTQKCISGIRCKKAGSCGYQHTNTERNLFLTYSGSSINLVKWKTKECKKTFPHITKECPFAHSHDEAWCLVCQHEGHFTDSCRYRT</sequence>
<keyword evidence="3" id="KW-1185">Reference proteome</keyword>
<feature type="region of interest" description="Disordered" evidence="1">
    <location>
        <begin position="320"/>
        <end position="357"/>
    </location>
</feature>
<dbReference type="HOGENOM" id="CLU_033464_0_0_1"/>
<dbReference type="EMBL" id="GL629756">
    <property type="protein sequence ID" value="EFX05022.1"/>
    <property type="molecule type" value="Genomic_DNA"/>
</dbReference>
<dbReference type="OrthoDB" id="2311180at2759"/>
<dbReference type="InParanoid" id="F0XBD2"/>
<protein>
    <recommendedName>
        <fullName evidence="4">NYN domain-containing protein</fullName>
    </recommendedName>
</protein>
<dbReference type="GeneID" id="25978589"/>
<evidence type="ECO:0008006" key="4">
    <source>
        <dbReference type="Google" id="ProtNLM"/>
    </source>
</evidence>
<gene>
    <name evidence="2" type="ORF">CMQ_5284</name>
</gene>
<feature type="compositionally biased region" description="Basic and acidic residues" evidence="1">
    <location>
        <begin position="332"/>
        <end position="344"/>
    </location>
</feature>
<reference evidence="2 3" key="1">
    <citation type="journal article" date="2011" name="Proc. Natl. Acad. Sci. U.S.A.">
        <title>Genome and transcriptome analyses of the mountain pine beetle-fungal symbiont Grosmannia clavigera, a lodgepole pine pathogen.</title>
        <authorList>
            <person name="DiGuistini S."/>
            <person name="Wang Y."/>
            <person name="Liao N.Y."/>
            <person name="Taylor G."/>
            <person name="Tanguay P."/>
            <person name="Feau N."/>
            <person name="Henrissat B."/>
            <person name="Chan S.K."/>
            <person name="Hesse-Orce U."/>
            <person name="Alamouti S.M."/>
            <person name="Tsui C.K.M."/>
            <person name="Docking R.T."/>
            <person name="Levasseur A."/>
            <person name="Haridas S."/>
            <person name="Robertson G."/>
            <person name="Birol I."/>
            <person name="Holt R.A."/>
            <person name="Marra M.A."/>
            <person name="Hamelin R.C."/>
            <person name="Hirst M."/>
            <person name="Jones S.J.M."/>
            <person name="Bohlmann J."/>
            <person name="Breuil C."/>
        </authorList>
    </citation>
    <scope>NUCLEOTIDE SEQUENCE [LARGE SCALE GENOMIC DNA]</scope>
    <source>
        <strain evidence="3">kw1407 / UAMH 11150</strain>
    </source>
</reference>
<organism evidence="3">
    <name type="scientific">Grosmannia clavigera (strain kw1407 / UAMH 11150)</name>
    <name type="common">Blue stain fungus</name>
    <name type="synonym">Graphiocladiella clavigera</name>
    <dbReference type="NCBI Taxonomy" id="655863"/>
    <lineage>
        <taxon>Eukaryota</taxon>
        <taxon>Fungi</taxon>
        <taxon>Dikarya</taxon>
        <taxon>Ascomycota</taxon>
        <taxon>Pezizomycotina</taxon>
        <taxon>Sordariomycetes</taxon>
        <taxon>Sordariomycetidae</taxon>
        <taxon>Ophiostomatales</taxon>
        <taxon>Ophiostomataceae</taxon>
        <taxon>Leptographium</taxon>
    </lineage>
</organism>
<dbReference type="AlphaFoldDB" id="F0XBD2"/>
<dbReference type="Gene3D" id="3.40.50.1010">
    <property type="entry name" value="5'-nuclease"/>
    <property type="match status" value="1"/>
</dbReference>
<dbReference type="CDD" id="cd18724">
    <property type="entry name" value="PIN_LabA-like"/>
    <property type="match status" value="1"/>
</dbReference>
<evidence type="ECO:0000313" key="2">
    <source>
        <dbReference type="EMBL" id="EFX05022.1"/>
    </source>
</evidence>
<feature type="compositionally biased region" description="Polar residues" evidence="1">
    <location>
        <begin position="345"/>
        <end position="357"/>
    </location>
</feature>
<proteinExistence type="predicted"/>
<accession>F0XBD2</accession>
<dbReference type="STRING" id="655863.F0XBD2"/>